<dbReference type="EMBL" id="CP111018">
    <property type="protein sequence ID" value="WAR11054.1"/>
    <property type="molecule type" value="Genomic_DNA"/>
</dbReference>
<sequence length="94" mass="10389">MLLFANEVDVPLPSLVFVRGDMRDIGRPQILQPELFSGHDPLGPDCQGKGDDCSPECEDRDGQSHCWGPGPDMCQTVLQKLQVPGSLYPRLPRD</sequence>
<name>A0ABY7EPK7_MYAAR</name>
<reference evidence="1" key="1">
    <citation type="submission" date="2022-11" db="EMBL/GenBank/DDBJ databases">
        <title>Centuries of genome instability and evolution in soft-shell clam transmissible cancer (bioRxiv).</title>
        <authorList>
            <person name="Hart S.F.M."/>
            <person name="Yonemitsu M.A."/>
            <person name="Giersch R.M."/>
            <person name="Beal B.F."/>
            <person name="Arriagada G."/>
            <person name="Davis B.W."/>
            <person name="Ostrander E.A."/>
            <person name="Goff S.P."/>
            <person name="Metzger M.J."/>
        </authorList>
    </citation>
    <scope>NUCLEOTIDE SEQUENCE</scope>
    <source>
        <strain evidence="1">MELC-2E11</strain>
        <tissue evidence="1">Siphon/mantle</tissue>
    </source>
</reference>
<organism evidence="1 2">
    <name type="scientific">Mya arenaria</name>
    <name type="common">Soft-shell clam</name>
    <dbReference type="NCBI Taxonomy" id="6604"/>
    <lineage>
        <taxon>Eukaryota</taxon>
        <taxon>Metazoa</taxon>
        <taxon>Spiralia</taxon>
        <taxon>Lophotrochozoa</taxon>
        <taxon>Mollusca</taxon>
        <taxon>Bivalvia</taxon>
        <taxon>Autobranchia</taxon>
        <taxon>Heteroconchia</taxon>
        <taxon>Euheterodonta</taxon>
        <taxon>Imparidentia</taxon>
        <taxon>Neoheterodontei</taxon>
        <taxon>Myida</taxon>
        <taxon>Myoidea</taxon>
        <taxon>Myidae</taxon>
        <taxon>Mya</taxon>
    </lineage>
</organism>
<protein>
    <submittedName>
        <fullName evidence="1">Uncharacterized protein</fullName>
    </submittedName>
</protein>
<evidence type="ECO:0000313" key="1">
    <source>
        <dbReference type="EMBL" id="WAR11054.1"/>
    </source>
</evidence>
<evidence type="ECO:0000313" key="2">
    <source>
        <dbReference type="Proteomes" id="UP001164746"/>
    </source>
</evidence>
<accession>A0ABY7EPK7</accession>
<dbReference type="Proteomes" id="UP001164746">
    <property type="component" value="Chromosome 7"/>
</dbReference>
<keyword evidence="2" id="KW-1185">Reference proteome</keyword>
<gene>
    <name evidence="1" type="ORF">MAR_036130</name>
</gene>
<proteinExistence type="predicted"/>